<reference evidence="1" key="1">
    <citation type="submission" date="2023-06" db="EMBL/GenBank/DDBJ databases">
        <title>Genomic analysis of the entomopathogenic nematode Steinernema hermaphroditum.</title>
        <authorList>
            <person name="Schwarz E.M."/>
            <person name="Heppert J.K."/>
            <person name="Baniya A."/>
            <person name="Schwartz H.T."/>
            <person name="Tan C.-H."/>
            <person name="Antoshechkin I."/>
            <person name="Sternberg P.W."/>
            <person name="Goodrich-Blair H."/>
            <person name="Dillman A.R."/>
        </authorList>
    </citation>
    <scope>NUCLEOTIDE SEQUENCE</scope>
    <source>
        <strain evidence="1">PS9179</strain>
        <tissue evidence="1">Whole animal</tissue>
    </source>
</reference>
<organism evidence="1 2">
    <name type="scientific">Steinernema hermaphroditum</name>
    <dbReference type="NCBI Taxonomy" id="289476"/>
    <lineage>
        <taxon>Eukaryota</taxon>
        <taxon>Metazoa</taxon>
        <taxon>Ecdysozoa</taxon>
        <taxon>Nematoda</taxon>
        <taxon>Chromadorea</taxon>
        <taxon>Rhabditida</taxon>
        <taxon>Tylenchina</taxon>
        <taxon>Panagrolaimomorpha</taxon>
        <taxon>Strongyloidoidea</taxon>
        <taxon>Steinernematidae</taxon>
        <taxon>Steinernema</taxon>
    </lineage>
</organism>
<dbReference type="GO" id="GO:0003676">
    <property type="term" value="F:nucleic acid binding"/>
    <property type="evidence" value="ECO:0007669"/>
    <property type="project" value="InterPro"/>
</dbReference>
<dbReference type="AlphaFoldDB" id="A0AA39IP40"/>
<proteinExistence type="predicted"/>
<protein>
    <submittedName>
        <fullName evidence="1">Uncharacterized protein</fullName>
    </submittedName>
</protein>
<accession>A0AA39IP40</accession>
<keyword evidence="2" id="KW-1185">Reference proteome</keyword>
<evidence type="ECO:0000313" key="2">
    <source>
        <dbReference type="Proteomes" id="UP001175271"/>
    </source>
</evidence>
<gene>
    <name evidence="1" type="ORF">QR680_010461</name>
</gene>
<evidence type="ECO:0000313" key="1">
    <source>
        <dbReference type="EMBL" id="KAK0427867.1"/>
    </source>
</evidence>
<name>A0AA39IP40_9BILA</name>
<dbReference type="Gene3D" id="3.30.420.10">
    <property type="entry name" value="Ribonuclease H-like superfamily/Ribonuclease H"/>
    <property type="match status" value="1"/>
</dbReference>
<comment type="caution">
    <text evidence="1">The sequence shown here is derived from an EMBL/GenBank/DDBJ whole genome shotgun (WGS) entry which is preliminary data.</text>
</comment>
<dbReference type="EMBL" id="JAUCMV010000001">
    <property type="protein sequence ID" value="KAK0427867.1"/>
    <property type="molecule type" value="Genomic_DNA"/>
</dbReference>
<sequence length="95" mass="9768">MSSLVAAVVSQAVVSVAVVSQAVVSAAVVSQAVVSVAVVSQAVVSAAVVSQAVVSRALEKAWEEITPEMIAAILKNFRKRLDACIEAEDGHFKCS</sequence>
<dbReference type="InterPro" id="IPR036397">
    <property type="entry name" value="RNaseH_sf"/>
</dbReference>
<dbReference type="Proteomes" id="UP001175271">
    <property type="component" value="Unassembled WGS sequence"/>
</dbReference>